<dbReference type="Gene3D" id="3.30.530.20">
    <property type="match status" value="1"/>
</dbReference>
<evidence type="ECO:0008006" key="4">
    <source>
        <dbReference type="Google" id="ProtNLM"/>
    </source>
</evidence>
<evidence type="ECO:0000256" key="1">
    <source>
        <dbReference type="SAM" id="Coils"/>
    </source>
</evidence>
<keyword evidence="1" id="KW-0175">Coiled coil</keyword>
<feature type="coiled-coil region" evidence="1">
    <location>
        <begin position="109"/>
        <end position="136"/>
    </location>
</feature>
<organism evidence="2 3">
    <name type="scientific">Flagellimonas marina</name>
    <dbReference type="NCBI Taxonomy" id="1775168"/>
    <lineage>
        <taxon>Bacteria</taxon>
        <taxon>Pseudomonadati</taxon>
        <taxon>Bacteroidota</taxon>
        <taxon>Flavobacteriia</taxon>
        <taxon>Flavobacteriales</taxon>
        <taxon>Flavobacteriaceae</taxon>
        <taxon>Flagellimonas</taxon>
    </lineage>
</organism>
<sequence>MSKQNFDVQSIAINANPKKVFEFVAEPTNVPKWAIGFSDVKDNMAYMETPNGKMQVGLKMNSDSALGTVDTIMEMPDGSIGRAYSRIIPNDGGLSAIFTFVLMAPPVPLELLEGTLEEQRKQLAEELQLLKKILESNI</sequence>
<reference evidence="3" key="1">
    <citation type="journal article" date="2019" name="Int. J. Syst. Evol. Microbiol.">
        <title>The Global Catalogue of Microorganisms (GCM) 10K type strain sequencing project: providing services to taxonomists for standard genome sequencing and annotation.</title>
        <authorList>
            <consortium name="The Broad Institute Genomics Platform"/>
            <consortium name="The Broad Institute Genome Sequencing Center for Infectious Disease"/>
            <person name="Wu L."/>
            <person name="Ma J."/>
        </authorList>
    </citation>
    <scope>NUCLEOTIDE SEQUENCE [LARGE SCALE GENOMIC DNA]</scope>
    <source>
        <strain evidence="3">CGMCC 1.15774</strain>
    </source>
</reference>
<dbReference type="EMBL" id="JBHSCL010000003">
    <property type="protein sequence ID" value="MFC4218940.1"/>
    <property type="molecule type" value="Genomic_DNA"/>
</dbReference>
<accession>A0ABV8PK28</accession>
<comment type="caution">
    <text evidence="2">The sequence shown here is derived from an EMBL/GenBank/DDBJ whole genome shotgun (WGS) entry which is preliminary data.</text>
</comment>
<proteinExistence type="predicted"/>
<evidence type="ECO:0000313" key="3">
    <source>
        <dbReference type="Proteomes" id="UP001595841"/>
    </source>
</evidence>
<dbReference type="Proteomes" id="UP001595841">
    <property type="component" value="Unassembled WGS sequence"/>
</dbReference>
<name>A0ABV8PK28_9FLAO</name>
<gene>
    <name evidence="2" type="ORF">ACFOWS_02280</name>
</gene>
<dbReference type="SUPFAM" id="SSF55961">
    <property type="entry name" value="Bet v1-like"/>
    <property type="match status" value="1"/>
</dbReference>
<dbReference type="InterPro" id="IPR023393">
    <property type="entry name" value="START-like_dom_sf"/>
</dbReference>
<dbReference type="RefSeq" id="WP_379762325.1">
    <property type="nucleotide sequence ID" value="NZ_JBHSCL010000003.1"/>
</dbReference>
<keyword evidence="3" id="KW-1185">Reference proteome</keyword>
<protein>
    <recommendedName>
        <fullName evidence="4">SRPBCC family protein</fullName>
    </recommendedName>
</protein>
<evidence type="ECO:0000313" key="2">
    <source>
        <dbReference type="EMBL" id="MFC4218940.1"/>
    </source>
</evidence>